<feature type="compositionally biased region" description="Basic and acidic residues" evidence="1">
    <location>
        <begin position="89"/>
        <end position="98"/>
    </location>
</feature>
<feature type="compositionally biased region" description="Polar residues" evidence="1">
    <location>
        <begin position="169"/>
        <end position="183"/>
    </location>
</feature>
<keyword evidence="3" id="KW-1185">Reference proteome</keyword>
<dbReference type="AlphaFoldDB" id="A0A022QZ90"/>
<gene>
    <name evidence="2" type="ORF">MIMGU_mgv11b024298mg</name>
</gene>
<dbReference type="PhylomeDB" id="A0A022QZ90"/>
<accession>A0A022QZ90</accession>
<evidence type="ECO:0000313" key="3">
    <source>
        <dbReference type="Proteomes" id="UP000030748"/>
    </source>
</evidence>
<evidence type="ECO:0000256" key="1">
    <source>
        <dbReference type="SAM" id="MobiDB-lite"/>
    </source>
</evidence>
<dbReference type="Proteomes" id="UP000030748">
    <property type="component" value="Unassembled WGS sequence"/>
</dbReference>
<feature type="compositionally biased region" description="Basic and acidic residues" evidence="1">
    <location>
        <begin position="126"/>
        <end position="151"/>
    </location>
</feature>
<sequence length="264" mass="29721">MGPKSDKGLDFGDMVSDNRKKIKGKFCQVVTTGRITKLKQRITHISGEIVACKKGSERNFGNFAKIASRKTAREIMKKRKETAIMSIREESRHIHDIDTDSSSENDDEQVSRYANKEYLSQMEKKQLRNAMRESRKQAFDEDERMRYDDGHTGGTSRGQTSGTKRGIFRSSSVREGPKKSSSGVDPFMFPSKQKSLKQFFALKKIKEVGKAISKLFLFNTIPFNDADSGPYYQSMINTIAEVGTGIMGPSGRQIGSTNLDEEVF</sequence>
<proteinExistence type="predicted"/>
<reference evidence="2 3" key="1">
    <citation type="journal article" date="2013" name="Proc. Natl. Acad. Sci. U.S.A.">
        <title>Fine-scale variation in meiotic recombination in Mimulus inferred from population shotgun sequencing.</title>
        <authorList>
            <person name="Hellsten U."/>
            <person name="Wright K.M."/>
            <person name="Jenkins J."/>
            <person name="Shu S."/>
            <person name="Yuan Y."/>
            <person name="Wessler S.R."/>
            <person name="Schmutz J."/>
            <person name="Willis J.H."/>
            <person name="Rokhsar D.S."/>
        </authorList>
    </citation>
    <scope>NUCLEOTIDE SEQUENCE [LARGE SCALE GENOMIC DNA]</scope>
    <source>
        <strain evidence="3">cv. DUN x IM62</strain>
    </source>
</reference>
<organism evidence="2 3">
    <name type="scientific">Erythranthe guttata</name>
    <name type="common">Yellow monkey flower</name>
    <name type="synonym">Mimulus guttatus</name>
    <dbReference type="NCBI Taxonomy" id="4155"/>
    <lineage>
        <taxon>Eukaryota</taxon>
        <taxon>Viridiplantae</taxon>
        <taxon>Streptophyta</taxon>
        <taxon>Embryophyta</taxon>
        <taxon>Tracheophyta</taxon>
        <taxon>Spermatophyta</taxon>
        <taxon>Magnoliopsida</taxon>
        <taxon>eudicotyledons</taxon>
        <taxon>Gunneridae</taxon>
        <taxon>Pentapetalae</taxon>
        <taxon>asterids</taxon>
        <taxon>lamiids</taxon>
        <taxon>Lamiales</taxon>
        <taxon>Phrymaceae</taxon>
        <taxon>Erythranthe</taxon>
    </lineage>
</organism>
<evidence type="ECO:0000313" key="2">
    <source>
        <dbReference type="EMBL" id="EYU33256.1"/>
    </source>
</evidence>
<feature type="region of interest" description="Disordered" evidence="1">
    <location>
        <begin position="126"/>
        <end position="187"/>
    </location>
</feature>
<feature type="compositionally biased region" description="Acidic residues" evidence="1">
    <location>
        <begin position="99"/>
        <end position="108"/>
    </location>
</feature>
<name>A0A022QZ90_ERYGU</name>
<protein>
    <submittedName>
        <fullName evidence="2">Uncharacterized protein</fullName>
    </submittedName>
</protein>
<dbReference type="EMBL" id="KI630781">
    <property type="protein sequence ID" value="EYU33256.1"/>
    <property type="molecule type" value="Genomic_DNA"/>
</dbReference>
<feature type="region of interest" description="Disordered" evidence="1">
    <location>
        <begin position="89"/>
        <end position="110"/>
    </location>
</feature>